<accession>A0A918VP30</accession>
<keyword evidence="6" id="KW-0503">Monooxygenase</keyword>
<dbReference type="Pfam" id="PF00067">
    <property type="entry name" value="p450"/>
    <property type="match status" value="1"/>
</dbReference>
<dbReference type="RefSeq" id="WP_190060982.1">
    <property type="nucleotide sequence ID" value="NZ_BMWH01000044.1"/>
</dbReference>
<keyword evidence="2" id="KW-0349">Heme</keyword>
<dbReference type="PANTHER" id="PTHR46696">
    <property type="entry name" value="P450, PUTATIVE (EUROFUNG)-RELATED"/>
    <property type="match status" value="1"/>
</dbReference>
<dbReference type="AlphaFoldDB" id="A0A918VP30"/>
<evidence type="ECO:0000256" key="4">
    <source>
        <dbReference type="ARBA" id="ARBA00023002"/>
    </source>
</evidence>
<evidence type="ECO:0000256" key="5">
    <source>
        <dbReference type="ARBA" id="ARBA00023004"/>
    </source>
</evidence>
<evidence type="ECO:0000256" key="2">
    <source>
        <dbReference type="ARBA" id="ARBA00022617"/>
    </source>
</evidence>
<dbReference type="EMBL" id="BMWH01000044">
    <property type="protein sequence ID" value="GHA16431.1"/>
    <property type="molecule type" value="Genomic_DNA"/>
</dbReference>
<keyword evidence="3" id="KW-0479">Metal-binding</keyword>
<dbReference type="GO" id="GO:0005506">
    <property type="term" value="F:iron ion binding"/>
    <property type="evidence" value="ECO:0007669"/>
    <property type="project" value="InterPro"/>
</dbReference>
<dbReference type="SUPFAM" id="SSF48264">
    <property type="entry name" value="Cytochrome P450"/>
    <property type="match status" value="1"/>
</dbReference>
<keyword evidence="4" id="KW-0560">Oxidoreductase</keyword>
<protein>
    <submittedName>
        <fullName evidence="7">Cytochrome P450</fullName>
    </submittedName>
</protein>
<organism evidence="7 8">
    <name type="scientific">Streptomyces echinoruber</name>
    <dbReference type="NCBI Taxonomy" id="68898"/>
    <lineage>
        <taxon>Bacteria</taxon>
        <taxon>Bacillati</taxon>
        <taxon>Actinomycetota</taxon>
        <taxon>Actinomycetes</taxon>
        <taxon>Kitasatosporales</taxon>
        <taxon>Streptomycetaceae</taxon>
        <taxon>Streptomyces</taxon>
    </lineage>
</organism>
<reference evidence="7" key="1">
    <citation type="journal article" date="2014" name="Int. J. Syst. Evol. Microbiol.">
        <title>Complete genome sequence of Corynebacterium casei LMG S-19264T (=DSM 44701T), isolated from a smear-ripened cheese.</title>
        <authorList>
            <consortium name="US DOE Joint Genome Institute (JGI-PGF)"/>
            <person name="Walter F."/>
            <person name="Albersmeier A."/>
            <person name="Kalinowski J."/>
            <person name="Ruckert C."/>
        </authorList>
    </citation>
    <scope>NUCLEOTIDE SEQUENCE</scope>
    <source>
        <strain evidence="7">JCM 5016</strain>
    </source>
</reference>
<dbReference type="GO" id="GO:0020037">
    <property type="term" value="F:heme binding"/>
    <property type="evidence" value="ECO:0007669"/>
    <property type="project" value="InterPro"/>
</dbReference>
<keyword evidence="8" id="KW-1185">Reference proteome</keyword>
<proteinExistence type="inferred from homology"/>
<sequence length="406" mass="45250">MKTRPDPPVIPTERGGCPFDPPAEYARLRAREPVSPLTFQVAPKDPTGWLVTRHDLVRQILADDRFSHRNELLAHVVAPPFPIPEYAPQPSPPGSFAKMDAPEHTKYRKLLAGHFTVRRVQQFEPELTRIVDGALDAMAAQGSPADLLTAFAEVVSLRTVCALMNVPEEMMTEFSGHFAALMRLTYTLEEFVHHVESMDALIRPVVRERMAERGDDFFGRLAATGELTEEEMVNLAVLTLGGSLDTTPNMLTLSTFALLKHPGQLELLRERPELYESGAVDELLRYLTISQLGSSRCALEDVEIGGRTIRAGQTVVLALPAANRDPEVFDDPDRLDVTRNPRGHLALGFGAHQCLGQHLARASLRIGLRRLFERFPTLRLAVPAEEVPLRDRAMHYGVDRLPVAWD</sequence>
<evidence type="ECO:0000256" key="6">
    <source>
        <dbReference type="ARBA" id="ARBA00023033"/>
    </source>
</evidence>
<gene>
    <name evidence="7" type="ORF">GCM10010389_63660</name>
</gene>
<dbReference type="PANTHER" id="PTHR46696:SF1">
    <property type="entry name" value="CYTOCHROME P450 YJIB-RELATED"/>
    <property type="match status" value="1"/>
</dbReference>
<comment type="similarity">
    <text evidence="1">Belongs to the cytochrome P450 family.</text>
</comment>
<reference evidence="7" key="2">
    <citation type="submission" date="2020-09" db="EMBL/GenBank/DDBJ databases">
        <authorList>
            <person name="Sun Q."/>
            <person name="Ohkuma M."/>
        </authorList>
    </citation>
    <scope>NUCLEOTIDE SEQUENCE</scope>
    <source>
        <strain evidence="7">JCM 5016</strain>
    </source>
</reference>
<dbReference type="CDD" id="cd11030">
    <property type="entry name" value="CYP105-like"/>
    <property type="match status" value="1"/>
</dbReference>
<dbReference type="Gene3D" id="1.10.630.10">
    <property type="entry name" value="Cytochrome P450"/>
    <property type="match status" value="1"/>
</dbReference>
<evidence type="ECO:0000313" key="8">
    <source>
        <dbReference type="Proteomes" id="UP000623010"/>
    </source>
</evidence>
<dbReference type="PRINTS" id="PR00359">
    <property type="entry name" value="BP450"/>
</dbReference>
<evidence type="ECO:0000256" key="3">
    <source>
        <dbReference type="ARBA" id="ARBA00022723"/>
    </source>
</evidence>
<dbReference type="Proteomes" id="UP000623010">
    <property type="component" value="Unassembled WGS sequence"/>
</dbReference>
<comment type="caution">
    <text evidence="7">The sequence shown here is derived from an EMBL/GenBank/DDBJ whole genome shotgun (WGS) entry which is preliminary data.</text>
</comment>
<dbReference type="InterPro" id="IPR002397">
    <property type="entry name" value="Cyt_P450_B"/>
</dbReference>
<name>A0A918VP30_9ACTN</name>
<evidence type="ECO:0000313" key="7">
    <source>
        <dbReference type="EMBL" id="GHA16431.1"/>
    </source>
</evidence>
<dbReference type="FunFam" id="1.10.630.10:FF:000018">
    <property type="entry name" value="Cytochrome P450 monooxygenase"/>
    <property type="match status" value="1"/>
</dbReference>
<dbReference type="InterPro" id="IPR001128">
    <property type="entry name" value="Cyt_P450"/>
</dbReference>
<evidence type="ECO:0000256" key="1">
    <source>
        <dbReference type="ARBA" id="ARBA00010617"/>
    </source>
</evidence>
<dbReference type="GO" id="GO:0016705">
    <property type="term" value="F:oxidoreductase activity, acting on paired donors, with incorporation or reduction of molecular oxygen"/>
    <property type="evidence" value="ECO:0007669"/>
    <property type="project" value="InterPro"/>
</dbReference>
<keyword evidence="5" id="KW-0408">Iron</keyword>
<dbReference type="InterPro" id="IPR036396">
    <property type="entry name" value="Cyt_P450_sf"/>
</dbReference>
<dbReference type="GO" id="GO:0004497">
    <property type="term" value="F:monooxygenase activity"/>
    <property type="evidence" value="ECO:0007669"/>
    <property type="project" value="UniProtKB-KW"/>
</dbReference>